<evidence type="ECO:0000256" key="3">
    <source>
        <dbReference type="ARBA" id="ARBA00023002"/>
    </source>
</evidence>
<dbReference type="Proteomes" id="UP000503462">
    <property type="component" value="Chromosome 1"/>
</dbReference>
<evidence type="ECO:0000256" key="6">
    <source>
        <dbReference type="SAM" id="MobiDB-lite"/>
    </source>
</evidence>
<dbReference type="GO" id="GO:0019594">
    <property type="term" value="P:mannitol metabolic process"/>
    <property type="evidence" value="ECO:0007669"/>
    <property type="project" value="UniProtKB-ARBA"/>
</dbReference>
<dbReference type="EMBL" id="CP051139">
    <property type="protein sequence ID" value="QIW94762.1"/>
    <property type="molecule type" value="Genomic_DNA"/>
</dbReference>
<dbReference type="GO" id="GO:0050085">
    <property type="term" value="F:mannitol 2-dehydrogenase (NADP+) activity"/>
    <property type="evidence" value="ECO:0007669"/>
    <property type="project" value="UniProtKB-EC"/>
</dbReference>
<dbReference type="Gene3D" id="3.40.50.720">
    <property type="entry name" value="NAD(P)-binding Rossmann-like Domain"/>
    <property type="match status" value="2"/>
</dbReference>
<dbReference type="FunFam" id="3.40.50.720:FF:000090">
    <property type="entry name" value="NADP-dependent mannitol dehydrogenase"/>
    <property type="match status" value="1"/>
</dbReference>
<dbReference type="OrthoDB" id="5307821at2759"/>
<evidence type="ECO:0000256" key="5">
    <source>
        <dbReference type="ARBA" id="ARBA00069279"/>
    </source>
</evidence>
<evidence type="ECO:0000256" key="4">
    <source>
        <dbReference type="ARBA" id="ARBA00066645"/>
    </source>
</evidence>
<protein>
    <recommendedName>
        <fullName evidence="5">NADP-dependent mannitol dehydrogenase</fullName>
        <ecNumber evidence="4">1.1.1.138</ecNumber>
    </recommendedName>
</protein>
<evidence type="ECO:0000313" key="8">
    <source>
        <dbReference type="Proteomes" id="UP000503462"/>
    </source>
</evidence>
<keyword evidence="3" id="KW-0560">Oxidoreductase</keyword>
<gene>
    <name evidence="7" type="ORF">AMS68_000280</name>
</gene>
<keyword evidence="8" id="KW-1185">Reference proteome</keyword>
<dbReference type="PANTHER" id="PTHR43008:SF14">
    <property type="entry name" value="DEHYDROGENASE ARBD, PUTATIVE-RELATED"/>
    <property type="match status" value="1"/>
</dbReference>
<dbReference type="GO" id="GO:0050664">
    <property type="term" value="F:oxidoreductase activity, acting on NAD(P)H, oxygen as acceptor"/>
    <property type="evidence" value="ECO:0007669"/>
    <property type="project" value="TreeGrafter"/>
</dbReference>
<evidence type="ECO:0000313" key="7">
    <source>
        <dbReference type="EMBL" id="QIW94762.1"/>
    </source>
</evidence>
<dbReference type="PRINTS" id="PR00081">
    <property type="entry name" value="GDHRDH"/>
</dbReference>
<proteinExistence type="inferred from homology"/>
<evidence type="ECO:0000256" key="1">
    <source>
        <dbReference type="ARBA" id="ARBA00006484"/>
    </source>
</evidence>
<dbReference type="InterPro" id="IPR020904">
    <property type="entry name" value="Sc_DH/Rdtase_CS"/>
</dbReference>
<dbReference type="PANTHER" id="PTHR43008">
    <property type="entry name" value="BENZIL REDUCTASE"/>
    <property type="match status" value="1"/>
</dbReference>
<dbReference type="AlphaFoldDB" id="A0A6H0XJ57"/>
<dbReference type="SUPFAM" id="SSF51735">
    <property type="entry name" value="NAD(P)-binding Rossmann-fold domains"/>
    <property type="match status" value="2"/>
</dbReference>
<evidence type="ECO:0000256" key="2">
    <source>
        <dbReference type="ARBA" id="ARBA00022857"/>
    </source>
</evidence>
<sequence>MANILLTGASGYLGGDLFDFLQTYSLPQHGTIYALVRNEEQAAQVKKLYKAEPLSFDLHNGKVVKETLLTKRISIVFSLIDAFNVHTQSNFLKGLAAVGKQLEVQTHFLHTSGAKLFSKFAGHPTDRILSDAEDGLYEIQKTAKPEFDLMQTAVNTNNSVIEEGEALGVKTYIFIPCIVYGEGAGFGNKTSIQTKCVIQAGKALRRVHKPDTLNGTWPVSDVRDNSKLYAQLLHKILLNEDIPHNRHGYYLAASGSVAWSDIYAAAAQALYKRGLADSNDVAEVSSESLDQAGKALECPPQMVSLQMGGKCTLQADNGPKIGWKADHRPEHILQALDAEVELMLRYILGAQHSYPFRKRLPRCLIPTLFPHCETVQRLLLDMFRSSFLRQATRAVQSSTCRPTTVTPFAARTFTRNAIRFDTPNSNDPDDRHDRYSTAAEPGESEHEGANSRTDNTIVVEYPAEEELPRERAIQGRGGLHFKRTLASFSLESRVAVVTGGARGLGLIMSQALVQSGADVAIVDLNKDEATQQAEILMQTFRDENPDSFHRPRVSAHYADVSDPDSVNASIAEIIQQHHKIDHLVTSAGFTENFDAIAYPYDRIKKLWGVNVDGTYLFATAVAKHLMERKVNGSMVFIGSMSGSIVNVPQPQAPYNAAKAAVRHLAASMAVEWAHAGIRVNCISPGYMLTALTKKILDDNPELAQKWTSLIPQGKMGRPEDLMGAVTFLLSDAAGYVTGADLRVDGGYTVT</sequence>
<accession>A0A6H0XJ57</accession>
<dbReference type="EC" id="1.1.1.138" evidence="4"/>
<dbReference type="Pfam" id="PF13561">
    <property type="entry name" value="adh_short_C2"/>
    <property type="match status" value="1"/>
</dbReference>
<dbReference type="InterPro" id="IPR036291">
    <property type="entry name" value="NAD(P)-bd_dom_sf"/>
</dbReference>
<name>A0A6H0XJ57_9PEZI</name>
<dbReference type="PROSITE" id="PS00061">
    <property type="entry name" value="ADH_SHORT"/>
    <property type="match status" value="1"/>
</dbReference>
<keyword evidence="2" id="KW-0521">NADP</keyword>
<dbReference type="InterPro" id="IPR002347">
    <property type="entry name" value="SDR_fam"/>
</dbReference>
<comment type="similarity">
    <text evidence="1">Belongs to the short-chain dehydrogenases/reductases (SDR) family.</text>
</comment>
<organism evidence="7 8">
    <name type="scientific">Peltaster fructicola</name>
    <dbReference type="NCBI Taxonomy" id="286661"/>
    <lineage>
        <taxon>Eukaryota</taxon>
        <taxon>Fungi</taxon>
        <taxon>Dikarya</taxon>
        <taxon>Ascomycota</taxon>
        <taxon>Pezizomycotina</taxon>
        <taxon>Dothideomycetes</taxon>
        <taxon>Dothideomycetes incertae sedis</taxon>
        <taxon>Peltaster</taxon>
    </lineage>
</organism>
<reference evidence="7 8" key="1">
    <citation type="journal article" date="2016" name="Sci. Rep.">
        <title>Peltaster fructicola genome reveals evolution from an invasive phytopathogen to an ectophytic parasite.</title>
        <authorList>
            <person name="Xu C."/>
            <person name="Chen H."/>
            <person name="Gleason M.L."/>
            <person name="Xu J.R."/>
            <person name="Liu H."/>
            <person name="Zhang R."/>
            <person name="Sun G."/>
        </authorList>
    </citation>
    <scope>NUCLEOTIDE SEQUENCE [LARGE SCALE GENOMIC DNA]</scope>
    <source>
        <strain evidence="7 8">LNHT1506</strain>
    </source>
</reference>
<feature type="region of interest" description="Disordered" evidence="6">
    <location>
        <begin position="418"/>
        <end position="453"/>
    </location>
</feature>